<dbReference type="GO" id="GO:1990077">
    <property type="term" value="C:primosome complex"/>
    <property type="evidence" value="ECO:0007669"/>
    <property type="project" value="UniProtKB-UniRule"/>
</dbReference>
<dbReference type="HAMAP" id="MF_00720">
    <property type="entry name" value="PriB"/>
    <property type="match status" value="1"/>
</dbReference>
<dbReference type="HOGENOM" id="CLU_166075_1_2_4"/>
<reference evidence="5 6" key="1">
    <citation type="journal article" date="2015" name="Genome Announc.">
        <title>Complete Genome Sequence of a Novel Bacterium within the Family Rhodocyclaceae That Degrades Polycyclic Aromatic Hydrocarbons.</title>
        <authorList>
            <person name="Singleton D.R."/>
            <person name="Dickey A.N."/>
            <person name="Scholl E.H."/>
            <person name="Wright F.A."/>
            <person name="Aitken M.D."/>
        </authorList>
    </citation>
    <scope>NUCLEOTIDE SEQUENCE [LARGE SCALE GENOMIC DNA]</scope>
    <source>
        <strain evidence="6">PG1-Ca6</strain>
    </source>
</reference>
<dbReference type="PIRSF" id="PIRSF003135">
    <property type="entry name" value="Primosomal_n"/>
    <property type="match status" value="1"/>
</dbReference>
<evidence type="ECO:0000313" key="5">
    <source>
        <dbReference type="EMBL" id="AJP48912.1"/>
    </source>
</evidence>
<dbReference type="GO" id="GO:0003697">
    <property type="term" value="F:single-stranded DNA binding"/>
    <property type="evidence" value="ECO:0007669"/>
    <property type="project" value="UniProtKB-UniRule"/>
</dbReference>
<dbReference type="InterPro" id="IPR012340">
    <property type="entry name" value="NA-bd_OB-fold"/>
</dbReference>
<accession>A0A0C5J1B4</accession>
<dbReference type="InterPro" id="IPR000424">
    <property type="entry name" value="Primosome_PriB/ssb"/>
</dbReference>
<comment type="function">
    <text evidence="4">Involved in the restart of stalled replication forks, which reloads the replicative helicase on sites other than the origin of replication; the PriA-PriB pathway is the major replication restart pathway. During primosome assembly it facilitates complex formation between PriA and DnaT on DNA; stabilizes PriA on DNA. Stimulates the DNA unwinding activity of PriA helicase.</text>
</comment>
<dbReference type="SUPFAM" id="SSF50249">
    <property type="entry name" value="Nucleic acid-binding proteins"/>
    <property type="match status" value="1"/>
</dbReference>
<dbReference type="NCBIfam" id="TIGR04418">
    <property type="entry name" value="PriB_gamma"/>
    <property type="match status" value="1"/>
</dbReference>
<dbReference type="EMBL" id="CP010554">
    <property type="protein sequence ID" value="AJP48912.1"/>
    <property type="molecule type" value="Genomic_DNA"/>
</dbReference>
<evidence type="ECO:0000313" key="6">
    <source>
        <dbReference type="Proteomes" id="UP000061603"/>
    </source>
</evidence>
<dbReference type="PROSITE" id="PS50935">
    <property type="entry name" value="SSB"/>
    <property type="match status" value="1"/>
</dbReference>
<evidence type="ECO:0000256" key="2">
    <source>
        <dbReference type="ARBA" id="ARBA00022705"/>
    </source>
</evidence>
<proteinExistence type="inferred from homology"/>
<dbReference type="Proteomes" id="UP000061603">
    <property type="component" value="Chromosome"/>
</dbReference>
<dbReference type="Pfam" id="PF22657">
    <property type="entry name" value="SSB_1"/>
    <property type="match status" value="1"/>
</dbReference>
<dbReference type="InterPro" id="IPR023646">
    <property type="entry name" value="Prisomal_replication_PriB"/>
</dbReference>
<evidence type="ECO:0000256" key="3">
    <source>
        <dbReference type="ARBA" id="ARBA00023125"/>
    </source>
</evidence>
<sequence length="104" mass="11461">MLALSINLTQLSGRLQERGALRRTPAGIPILEFSLTHESIQMESEVERKVQCEMTCVAVGTQAQVLATVKPGDELKLSGFLAARSLKRRMPILHVNTIEFVEGT</sequence>
<dbReference type="KEGG" id="rbu:PG1C_11715"/>
<dbReference type="STRING" id="1565605.PG1C_11715"/>
<name>A0A0C5J1B4_9PROT</name>
<comment type="similarity">
    <text evidence="4">Belongs to the PriB family.</text>
</comment>
<comment type="subunit">
    <text evidence="4">Homodimer. Interacts with PriA and DnaT. Component of the replication restart primosome. Primosome assembly occurs via a 'hand-off' mechanism. PriA binds to replication forks, subsequently PriB then DnaT bind; DnaT then displaces ssDNA to generate the helicase loading substrate.</text>
</comment>
<keyword evidence="2 4" id="KW-0235">DNA replication</keyword>
<gene>
    <name evidence="4" type="primary">priB</name>
    <name evidence="5" type="ORF">PG1C_11715</name>
</gene>
<evidence type="ECO:0000256" key="4">
    <source>
        <dbReference type="HAMAP-Rule" id="MF_00720"/>
    </source>
</evidence>
<keyword evidence="3 4" id="KW-0238">DNA-binding</keyword>
<keyword evidence="1 4" id="KW-0639">Primosome</keyword>
<organism evidence="5 6">
    <name type="scientific">Rugosibacter aromaticivorans</name>
    <dbReference type="NCBI Taxonomy" id="1565605"/>
    <lineage>
        <taxon>Bacteria</taxon>
        <taxon>Pseudomonadati</taxon>
        <taxon>Pseudomonadota</taxon>
        <taxon>Betaproteobacteria</taxon>
        <taxon>Nitrosomonadales</taxon>
        <taxon>Sterolibacteriaceae</taxon>
        <taxon>Rugosibacter</taxon>
    </lineage>
</organism>
<dbReference type="Gene3D" id="2.40.50.140">
    <property type="entry name" value="Nucleic acid-binding proteins"/>
    <property type="match status" value="1"/>
</dbReference>
<evidence type="ECO:0000256" key="1">
    <source>
        <dbReference type="ARBA" id="ARBA00022515"/>
    </source>
</evidence>
<dbReference type="AlphaFoldDB" id="A0A0C5J1B4"/>
<keyword evidence="6" id="KW-1185">Reference proteome</keyword>
<dbReference type="GO" id="GO:0006269">
    <property type="term" value="P:DNA replication, synthesis of primer"/>
    <property type="evidence" value="ECO:0007669"/>
    <property type="project" value="UniProtKB-KW"/>
</dbReference>
<protein>
    <recommendedName>
        <fullName evidence="4">Replication restart protein PriB</fullName>
    </recommendedName>
</protein>